<dbReference type="Proteomes" id="UP000821865">
    <property type="component" value="Chromosome 4"/>
</dbReference>
<dbReference type="EMBL" id="CM023473">
    <property type="protein sequence ID" value="KAH7953448.1"/>
    <property type="molecule type" value="Genomic_DNA"/>
</dbReference>
<name>A0ACB8CW55_DERSI</name>
<evidence type="ECO:0000313" key="2">
    <source>
        <dbReference type="Proteomes" id="UP000821865"/>
    </source>
</evidence>
<accession>A0ACB8CW55</accession>
<evidence type="ECO:0000313" key="1">
    <source>
        <dbReference type="EMBL" id="KAH7953448.1"/>
    </source>
</evidence>
<organism evidence="1 2">
    <name type="scientific">Dermacentor silvarum</name>
    <name type="common">Tick</name>
    <dbReference type="NCBI Taxonomy" id="543639"/>
    <lineage>
        <taxon>Eukaryota</taxon>
        <taxon>Metazoa</taxon>
        <taxon>Ecdysozoa</taxon>
        <taxon>Arthropoda</taxon>
        <taxon>Chelicerata</taxon>
        <taxon>Arachnida</taxon>
        <taxon>Acari</taxon>
        <taxon>Parasitiformes</taxon>
        <taxon>Ixodida</taxon>
        <taxon>Ixodoidea</taxon>
        <taxon>Ixodidae</taxon>
        <taxon>Rhipicephalinae</taxon>
        <taxon>Dermacentor</taxon>
    </lineage>
</organism>
<sequence length="377" mass="40523">MTRGFQIPYFKFSLCKKIKSRRLRTSISASFVEPAIAVNFEGGRAVGVAFTRFGQPQNVSAGKEVILSAGTVGSAQLLLLSGVGPREDLERLQIPVVADLPVGRNLQDHVAVIMGLPVSTDVAAAIPPFGLEDIAQYSNNRTGIISIPSSSEFVQFLHSDYVSDDESPDVEVAVISASSASQALKSLFERIGLLPEAFDSFIGPTNGQPGFRLAPVINRPKSRGSISLRSTDPNDHPAIDPRILEHPDDIKAVAQGTKKFIDKMLSTDAMKSIGARMWNVTFPPCAGAGPLWSQGYIECVFRHFGQTVWHLCCTVAMGTHPEAVLDERLRVRGNVTGLRVADASVMPDIVSGHTNAPSMMIGSKAAAMIIEDNALSR</sequence>
<protein>
    <submittedName>
        <fullName evidence="1">Uncharacterized protein</fullName>
    </submittedName>
</protein>
<comment type="caution">
    <text evidence="1">The sequence shown here is derived from an EMBL/GenBank/DDBJ whole genome shotgun (WGS) entry which is preliminary data.</text>
</comment>
<reference evidence="1" key="1">
    <citation type="submission" date="2020-05" db="EMBL/GenBank/DDBJ databases">
        <title>Large-scale comparative analyses of tick genomes elucidate their genetic diversity and vector capacities.</title>
        <authorList>
            <person name="Jia N."/>
            <person name="Wang J."/>
            <person name="Shi W."/>
            <person name="Du L."/>
            <person name="Sun Y."/>
            <person name="Zhan W."/>
            <person name="Jiang J."/>
            <person name="Wang Q."/>
            <person name="Zhang B."/>
            <person name="Ji P."/>
            <person name="Sakyi L.B."/>
            <person name="Cui X."/>
            <person name="Yuan T."/>
            <person name="Jiang B."/>
            <person name="Yang W."/>
            <person name="Lam T.T.-Y."/>
            <person name="Chang Q."/>
            <person name="Ding S."/>
            <person name="Wang X."/>
            <person name="Zhu J."/>
            <person name="Ruan X."/>
            <person name="Zhao L."/>
            <person name="Wei J."/>
            <person name="Que T."/>
            <person name="Du C."/>
            <person name="Cheng J."/>
            <person name="Dai P."/>
            <person name="Han X."/>
            <person name="Huang E."/>
            <person name="Gao Y."/>
            <person name="Liu J."/>
            <person name="Shao H."/>
            <person name="Ye R."/>
            <person name="Li L."/>
            <person name="Wei W."/>
            <person name="Wang X."/>
            <person name="Wang C."/>
            <person name="Yang T."/>
            <person name="Huo Q."/>
            <person name="Li W."/>
            <person name="Guo W."/>
            <person name="Chen H."/>
            <person name="Zhou L."/>
            <person name="Ni X."/>
            <person name="Tian J."/>
            <person name="Zhou Y."/>
            <person name="Sheng Y."/>
            <person name="Liu T."/>
            <person name="Pan Y."/>
            <person name="Xia L."/>
            <person name="Li J."/>
            <person name="Zhao F."/>
            <person name="Cao W."/>
        </authorList>
    </citation>
    <scope>NUCLEOTIDE SEQUENCE</scope>
    <source>
        <strain evidence="1">Dsil-2018</strain>
    </source>
</reference>
<gene>
    <name evidence="1" type="ORF">HPB49_008719</name>
</gene>
<keyword evidence="2" id="KW-1185">Reference proteome</keyword>
<proteinExistence type="predicted"/>